<dbReference type="PROSITE" id="PS51700">
    <property type="entry name" value="SEPARIN"/>
    <property type="match status" value="1"/>
</dbReference>
<keyword evidence="8" id="KW-1185">Reference proteome</keyword>
<name>A0AAD4M1V4_9AGAM</name>
<evidence type="ECO:0000313" key="8">
    <source>
        <dbReference type="Proteomes" id="UP001203297"/>
    </source>
</evidence>
<organism evidence="7 8">
    <name type="scientific">Multifurca ochricompacta</name>
    <dbReference type="NCBI Taxonomy" id="376703"/>
    <lineage>
        <taxon>Eukaryota</taxon>
        <taxon>Fungi</taxon>
        <taxon>Dikarya</taxon>
        <taxon>Basidiomycota</taxon>
        <taxon>Agaricomycotina</taxon>
        <taxon>Agaricomycetes</taxon>
        <taxon>Russulales</taxon>
        <taxon>Russulaceae</taxon>
        <taxon>Multifurca</taxon>
    </lineage>
</organism>
<keyword evidence="4" id="KW-0159">Chromosome partition</keyword>
<evidence type="ECO:0000313" key="7">
    <source>
        <dbReference type="EMBL" id="KAI0298727.1"/>
    </source>
</evidence>
<comment type="caution">
    <text evidence="7">The sequence shown here is derived from an EMBL/GenBank/DDBJ whole genome shotgun (WGS) entry which is preliminary data.</text>
</comment>
<dbReference type="Proteomes" id="UP001203297">
    <property type="component" value="Unassembled WGS sequence"/>
</dbReference>
<evidence type="ECO:0000256" key="1">
    <source>
        <dbReference type="ARBA" id="ARBA00000451"/>
    </source>
</evidence>
<dbReference type="Gene3D" id="1.25.40.10">
    <property type="entry name" value="Tetratricopeptide repeat domain"/>
    <property type="match status" value="1"/>
</dbReference>
<feature type="region of interest" description="Disordered" evidence="5">
    <location>
        <begin position="1"/>
        <end position="65"/>
    </location>
</feature>
<dbReference type="EC" id="3.4.22.49" evidence="2"/>
<dbReference type="Pfam" id="PF03568">
    <property type="entry name" value="Separin_C"/>
    <property type="match status" value="1"/>
</dbReference>
<accession>A0AAD4M1V4</accession>
<dbReference type="GO" id="GO:0005737">
    <property type="term" value="C:cytoplasm"/>
    <property type="evidence" value="ECO:0007669"/>
    <property type="project" value="TreeGrafter"/>
</dbReference>
<comment type="catalytic activity">
    <reaction evidence="1">
        <text>All bonds known to be hydrolyzed by this endopeptidase have arginine in P1 and an acidic residue in P4. P6 is often occupied by an acidic residue or by a hydroxy-amino-acid residue, the phosphorylation of which enhances cleavage.</text>
        <dbReference type="EC" id="3.4.22.49"/>
    </reaction>
</comment>
<gene>
    <name evidence="7" type="ORF">B0F90DRAFT_1732022</name>
</gene>
<dbReference type="InterPro" id="IPR011990">
    <property type="entry name" value="TPR-like_helical_dom_sf"/>
</dbReference>
<evidence type="ECO:0000259" key="6">
    <source>
        <dbReference type="PROSITE" id="PS51700"/>
    </source>
</evidence>
<feature type="region of interest" description="Disordered" evidence="5">
    <location>
        <begin position="1159"/>
        <end position="1195"/>
    </location>
</feature>
<feature type="domain" description="Peptidase C50" evidence="6">
    <location>
        <begin position="1899"/>
        <end position="1996"/>
    </location>
</feature>
<dbReference type="InterPro" id="IPR005314">
    <property type="entry name" value="Peptidase_C50"/>
</dbReference>
<dbReference type="PANTHER" id="PTHR12792:SF0">
    <property type="entry name" value="SEPARIN"/>
    <property type="match status" value="1"/>
</dbReference>
<evidence type="ECO:0000256" key="3">
    <source>
        <dbReference type="ARBA" id="ARBA00022801"/>
    </source>
</evidence>
<dbReference type="GO" id="GO:0006508">
    <property type="term" value="P:proteolysis"/>
    <property type="evidence" value="ECO:0007669"/>
    <property type="project" value="InterPro"/>
</dbReference>
<dbReference type="EMBL" id="WTXG01000027">
    <property type="protein sequence ID" value="KAI0298727.1"/>
    <property type="molecule type" value="Genomic_DNA"/>
</dbReference>
<keyword evidence="3" id="KW-0378">Hydrolase</keyword>
<reference evidence="7" key="1">
    <citation type="journal article" date="2022" name="New Phytol.">
        <title>Evolutionary transition to the ectomycorrhizal habit in the genomes of a hyperdiverse lineage of mushroom-forming fungi.</title>
        <authorList>
            <person name="Looney B."/>
            <person name="Miyauchi S."/>
            <person name="Morin E."/>
            <person name="Drula E."/>
            <person name="Courty P.E."/>
            <person name="Kohler A."/>
            <person name="Kuo A."/>
            <person name="LaButti K."/>
            <person name="Pangilinan J."/>
            <person name="Lipzen A."/>
            <person name="Riley R."/>
            <person name="Andreopoulos W."/>
            <person name="He G."/>
            <person name="Johnson J."/>
            <person name="Nolan M."/>
            <person name="Tritt A."/>
            <person name="Barry K.W."/>
            <person name="Grigoriev I.V."/>
            <person name="Nagy L.G."/>
            <person name="Hibbett D."/>
            <person name="Henrissat B."/>
            <person name="Matheny P.B."/>
            <person name="Labbe J."/>
            <person name="Martin F.M."/>
        </authorList>
    </citation>
    <scope>NUCLEOTIDE SEQUENCE</scope>
    <source>
        <strain evidence="7">BPL690</strain>
    </source>
</reference>
<evidence type="ECO:0000256" key="5">
    <source>
        <dbReference type="SAM" id="MobiDB-lite"/>
    </source>
</evidence>
<dbReference type="PANTHER" id="PTHR12792">
    <property type="entry name" value="EXTRA SPINDLE POLES 1-RELATED"/>
    <property type="match status" value="1"/>
</dbReference>
<dbReference type="InterPro" id="IPR030397">
    <property type="entry name" value="SEPARIN_core_dom"/>
</dbReference>
<dbReference type="GO" id="GO:0072686">
    <property type="term" value="C:mitotic spindle"/>
    <property type="evidence" value="ECO:0007669"/>
    <property type="project" value="TreeGrafter"/>
</dbReference>
<dbReference type="SUPFAM" id="SSF48452">
    <property type="entry name" value="TPR-like"/>
    <property type="match status" value="1"/>
</dbReference>
<dbReference type="GO" id="GO:0004197">
    <property type="term" value="F:cysteine-type endopeptidase activity"/>
    <property type="evidence" value="ECO:0007669"/>
    <property type="project" value="InterPro"/>
</dbReference>
<protein>
    <recommendedName>
        <fullName evidence="2">separase</fullName>
        <ecNumber evidence="2">3.4.22.49</ecNumber>
    </recommendedName>
</protein>
<dbReference type="GO" id="GO:0044732">
    <property type="term" value="C:mitotic spindle pole body"/>
    <property type="evidence" value="ECO:0007669"/>
    <property type="project" value="TreeGrafter"/>
</dbReference>
<evidence type="ECO:0000256" key="4">
    <source>
        <dbReference type="ARBA" id="ARBA00022829"/>
    </source>
</evidence>
<dbReference type="GO" id="GO:0005634">
    <property type="term" value="C:nucleus"/>
    <property type="evidence" value="ECO:0007669"/>
    <property type="project" value="InterPro"/>
</dbReference>
<proteinExistence type="predicted"/>
<evidence type="ECO:0000256" key="2">
    <source>
        <dbReference type="ARBA" id="ARBA00012489"/>
    </source>
</evidence>
<sequence length="2037" mass="225697">MATSAKARRPISAPEKRSTSKGKAAIDSAGKITHELAVTHSISKAQGPRKGTATEPSRTLESTQEKRTFAMRAVNSASQGLTTVIKSGWKALSPENSVKRSAKAVHEAFGMATSARVALEDLRSISPGDMDVERAGVSVAGKLLSLDMYSHALDVLSDMHGRLAVLAGSDPVLPISRRNFKTPSLLGDVTAVISLPLPSSSSTPMDTTLLLLILTYLSHVLIALSHCLDSASLKHSQLELLALFSRRLYDSPSLLRWIPLCTQLLAKQRDALLTRAYTALTSIPSKQLGSAESVFRIRIYALMCLLRTSSSTIGPMTFWDQVVKSASSFAKSASSKDKQEERRLCLVVTSLFSELLSLVEERENKDEFLHGIAFISFCDAWISFSKSADDVFALSKVIALVQSPPSAPLSDCDEEKLLRAVAKLSLEDDSQGEKRGDFSGHPSQKDGLCASLARATTLLSNLDRNDGVGEGVLNGIQETTGHVREARALASSEPREDYSQAVIRTRRALDKLKRVAIKVLDPTEYTQPLGDTIIKAVKELLLDIATTMEVMLSAGSAPDDYASLLDLFFVMARTTLAPNNPVLTDAAYNLLSRAARLLRPHTIDPLPSVSRETFANFVRCLSGAFHALGGTLYQAGKYGTAIRFLRHGCYVGSVALRLRESCDAVTPGDGQEPQKVGIAGACCSRLGAYDAFTESLSSYVFPHAVVELVRTIGPAGAFEVAPSLKRAAIIIDRITYMAACELLRLPTQEDRRCVVGAILERQVESLAGSLWKPDVQSVVAELLSDCVMTYDSGKRPIRRAGVMLRVMELAYCSGVVDTGLRLAESTEEVKALLSSEGVGLDSSLTHLRALHSAEMHLWLALHAHREVHPQQSTVIIQHARETCRILRTWIHGKPTETAEVKQSPHQVSVARKARGKTASARAVAATTRRPKTSKLIPATPKRTRKSDVLLKAKSPAVSKAEVDVMLTRKSTRRLISLINMVTHLVGFVGHVILKLELLQVARQFCKHPLIDQHEDFVQLSIQLAHEYVKFGKLREAGGVYKRSLNSTQIQTVSTETRILLHLRHAESLTKIGDVNQGIALYTEALQLSESLPTDGKETSTADRVYSHVNRLRRTALASSVFAEIKLSQDDPTSSLTGFLQAIRLWNRAVNMLCHLSSREGSGNGTPAPSNPFDVSPGSGKASPTKDENNSFPGSSSVLHSARTFTNGVEWQIAEGLLETTLSLARVYFRRGSVREAEYFMREAEQLASAINAPALLCRVLTMKVELELQLRQLDAALITLRTATASLDEITNLDVAELHKLCGERNELMLQDKDAQLQYAEALKKLEELDGLFSGLDAHTRRSSVTFSSPHNPARSLEPPAPALFSAVLRQHIWLLRNDIGDEYESLLQKLSHLAPLTDIQSEERSLLAKLTLHDVYDHFQEDMFLSSIRESVLSLPMGISGDKSLFMSTSAQVIMRTLTDAEKLFHSDLTSIAHRGSVPRVREAASSLALIRSFQSSLGGNDSSLLVANLLDTCANVTLRREILEVISYKTPSKTRDDFRWPLLTAGVERLGDSKARRKGTILFNSDDDTDEQSEDRLLTGYWESIRTKYQQLSFNLTSLAQSKVANLPANWTIVHIYVTEDQSTMFACRQRANQLPLVFSLPLKGRREAEDEHLTFEDAISELREIIRLSNESTKSAINVKGKDQSARATWWADRMALDKRLKELLESIEFCWFGAFKTILSEQVSVPEDAMSVFRGRIDRIFQQTIGAQGKKQSTRMHLDNSLLECFSRLSPKCRDEELEDLVYFILDLYQFHGVQVAIAEVDVDHVVIDFRMALEEHAARTRDRIISQEDEHVFLVLNKSLQEIPWESLPVLRGRSVSRIPNVDFLVDRLEFAQRRRRLGNQTSEQYNGRTRLDASSTYYVLNPSGDLDSTERRFSPWLRSMQEVGWDGIIGRAPSEQEFSHALEKNELLIYFGHGGGEQYIRSHKIRHLPQCAATMLWGCSSGLLRDMGEFDRIGTPYNYTLAGCPTLIANLWDVTDRDIDKLTQAVFDKMH</sequence>
<dbReference type="GO" id="GO:0051307">
    <property type="term" value="P:meiotic chromosome separation"/>
    <property type="evidence" value="ECO:0007669"/>
    <property type="project" value="TreeGrafter"/>
</dbReference>